<dbReference type="EMBL" id="CP031264">
    <property type="protein sequence ID" value="AXI76641.1"/>
    <property type="molecule type" value="Genomic_DNA"/>
</dbReference>
<evidence type="ECO:0000313" key="2">
    <source>
        <dbReference type="EMBL" id="AXI76641.1"/>
    </source>
</evidence>
<protein>
    <submittedName>
        <fullName evidence="2">Uncharacterized protein</fullName>
    </submittedName>
</protein>
<dbReference type="KEGG" id="stri:C7M71_003320"/>
<dbReference type="Proteomes" id="UP000249340">
    <property type="component" value="Chromosome"/>
</dbReference>
<feature type="region of interest" description="Disordered" evidence="1">
    <location>
        <begin position="1"/>
        <end position="42"/>
    </location>
</feature>
<gene>
    <name evidence="2" type="ORF">C7M71_003320</name>
</gene>
<accession>A0A345SSD6</accession>
<evidence type="ECO:0000256" key="1">
    <source>
        <dbReference type="SAM" id="MobiDB-lite"/>
    </source>
</evidence>
<keyword evidence="3" id="KW-1185">Reference proteome</keyword>
<proteinExistence type="predicted"/>
<reference evidence="3" key="1">
    <citation type="submission" date="2018-07" db="EMBL/GenBank/DDBJ databases">
        <title>Streptacidiphilus bronchialis DSM 106435 chromosome.</title>
        <authorList>
            <person name="Batra D."/>
            <person name="Gulvik C.A."/>
        </authorList>
    </citation>
    <scope>NUCLEOTIDE SEQUENCE [LARGE SCALE GENOMIC DNA]</scope>
    <source>
        <strain evidence="3">DSM 106435</strain>
    </source>
</reference>
<sequence length="67" mass="6887">MRKRIGAPEKVASDAPRGLAPTTAPADRPESSTGLHRAPARGIAEALPDAVAARSGVHRPGKHKEGS</sequence>
<name>A0A345SSD6_9ACTN</name>
<dbReference type="RefSeq" id="WP_111495090.1">
    <property type="nucleotide sequence ID" value="NZ_CP031264.1"/>
</dbReference>
<dbReference type="AlphaFoldDB" id="A0A345SSD6"/>
<evidence type="ECO:0000313" key="3">
    <source>
        <dbReference type="Proteomes" id="UP000249340"/>
    </source>
</evidence>
<organism evidence="2 3">
    <name type="scientific">Peterkaempfera bronchialis</name>
    <dbReference type="NCBI Taxonomy" id="2126346"/>
    <lineage>
        <taxon>Bacteria</taxon>
        <taxon>Bacillati</taxon>
        <taxon>Actinomycetota</taxon>
        <taxon>Actinomycetes</taxon>
        <taxon>Kitasatosporales</taxon>
        <taxon>Streptomycetaceae</taxon>
        <taxon>Peterkaempfera</taxon>
    </lineage>
</organism>